<dbReference type="EMBL" id="BAAFSV010000001">
    <property type="protein sequence ID" value="GAB1312349.1"/>
    <property type="molecule type" value="Genomic_DNA"/>
</dbReference>
<name>A0ABQ0G3L6_9PEZI</name>
<dbReference type="GeneID" id="98173304"/>
<dbReference type="PANTHER" id="PTHR48219">
    <property type="entry name" value="VACUOLAR PROTEIN SORTING-ASSOCIATED PROTEIN 62-RELATED"/>
    <property type="match status" value="1"/>
</dbReference>
<dbReference type="Proteomes" id="UP001628179">
    <property type="component" value="Unassembled WGS sequence"/>
</dbReference>
<evidence type="ECO:0000313" key="2">
    <source>
        <dbReference type="Proteomes" id="UP001628179"/>
    </source>
</evidence>
<proteinExistence type="predicted"/>
<dbReference type="Pfam" id="PF06101">
    <property type="entry name" value="Vps62"/>
    <property type="match status" value="1"/>
</dbReference>
<organism evidence="1 2">
    <name type="scientific">Madurella fahalii</name>
    <dbReference type="NCBI Taxonomy" id="1157608"/>
    <lineage>
        <taxon>Eukaryota</taxon>
        <taxon>Fungi</taxon>
        <taxon>Dikarya</taxon>
        <taxon>Ascomycota</taxon>
        <taxon>Pezizomycotina</taxon>
        <taxon>Sordariomycetes</taxon>
        <taxon>Sordariomycetidae</taxon>
        <taxon>Sordariales</taxon>
        <taxon>Sordariales incertae sedis</taxon>
        <taxon>Madurella</taxon>
    </lineage>
</organism>
<evidence type="ECO:0008006" key="3">
    <source>
        <dbReference type="Google" id="ProtNLM"/>
    </source>
</evidence>
<protein>
    <recommendedName>
        <fullName evidence="3">Insecticidal crystal toxin domain-containing protein</fullName>
    </recommendedName>
</protein>
<reference evidence="1 2" key="1">
    <citation type="submission" date="2024-09" db="EMBL/GenBank/DDBJ databases">
        <title>Itraconazole resistance in Madurella fahalii resulting from another homologue of gene encoding cytochrome P450 14-alpha sterol demethylase (CYP51).</title>
        <authorList>
            <person name="Yoshioka I."/>
            <person name="Fahal A.H."/>
            <person name="Kaneko S."/>
            <person name="Yaguchi T."/>
        </authorList>
    </citation>
    <scope>NUCLEOTIDE SEQUENCE [LARGE SCALE GENOMIC DNA]</scope>
    <source>
        <strain evidence="1 2">IFM 68171</strain>
    </source>
</reference>
<accession>A0ABQ0G3L6</accession>
<dbReference type="InterPro" id="IPR009291">
    <property type="entry name" value="Vps62"/>
</dbReference>
<evidence type="ECO:0000313" key="1">
    <source>
        <dbReference type="EMBL" id="GAB1312349.1"/>
    </source>
</evidence>
<gene>
    <name evidence="1" type="ORF">MFIFM68171_02559</name>
</gene>
<keyword evidence="2" id="KW-1185">Reference proteome</keyword>
<comment type="caution">
    <text evidence="1">The sequence shown here is derived from an EMBL/GenBank/DDBJ whole genome shotgun (WGS) entry which is preliminary data.</text>
</comment>
<dbReference type="PANTHER" id="PTHR48219:SF2">
    <property type="entry name" value="VACUOLAR PROTEIN SORTING-ASSOCIATED PROTEIN 62"/>
    <property type="match status" value="1"/>
</dbReference>
<dbReference type="RefSeq" id="XP_070914082.1">
    <property type="nucleotide sequence ID" value="XM_071057981.1"/>
</dbReference>
<sequence length="404" mass="43453">MSIFVTSGNKARSYRDLAVTLTSAYDWRWTDSGSGGDRDGGFWHPQPQERLRPLGSVAVPHYGNINNQWAVLLVSDNPLNRVQGKGPAVLSPVDYHEVWRDSGSGAKHDGSFWRPVPPLGYVALGDVAWTGYGKPDVDQVWCLRDDLVQGGGFNDSSVWDDRGTGADTDASFWEVIPSVPSTNEEFVPIVAGTFIANVSYARPDASLARVPALYLPRDNLPLPASPPEVASNAIPKVGDTFPDTVQRTVTLPFTFFVHGDDRRCLDKIQDPFCSLSKTASWIVLNSEVNNSQGTLTGSFGMGAGSKAGSTPLNAGVTITAEGELLVGRYSVRLNYQLADSESGSHDEVLEGTQTKPFTISPGTAGLLWGRRIVIQTVRADGSHIGEPVVYTGGNVIVSYVSVQA</sequence>